<dbReference type="PANTHER" id="PTHR12872:SF1">
    <property type="entry name" value="ALPHA-N-ACETYLGLUCOSAMINIDASE"/>
    <property type="match status" value="1"/>
</dbReference>
<keyword evidence="2" id="KW-0732">Signal</keyword>
<evidence type="ECO:0000256" key="1">
    <source>
        <dbReference type="ARBA" id="ARBA00022801"/>
    </source>
</evidence>
<dbReference type="KEGG" id="dhe:111600313"/>
<proteinExistence type="predicted"/>
<feature type="signal peptide" evidence="2">
    <location>
        <begin position="1"/>
        <end position="22"/>
    </location>
</feature>
<keyword evidence="1" id="KW-0378">Hydrolase</keyword>
<organism evidence="6 7">
    <name type="scientific">Drosophila hydei</name>
    <name type="common">Fruit fly</name>
    <dbReference type="NCBI Taxonomy" id="7224"/>
    <lineage>
        <taxon>Eukaryota</taxon>
        <taxon>Metazoa</taxon>
        <taxon>Ecdysozoa</taxon>
        <taxon>Arthropoda</taxon>
        <taxon>Hexapoda</taxon>
        <taxon>Insecta</taxon>
        <taxon>Pterygota</taxon>
        <taxon>Neoptera</taxon>
        <taxon>Endopterygota</taxon>
        <taxon>Diptera</taxon>
        <taxon>Brachycera</taxon>
        <taxon>Muscomorpha</taxon>
        <taxon>Ephydroidea</taxon>
        <taxon>Drosophilidae</taxon>
        <taxon>Drosophila</taxon>
    </lineage>
</organism>
<dbReference type="InterPro" id="IPR007781">
    <property type="entry name" value="NAGLU"/>
</dbReference>
<dbReference type="PANTHER" id="PTHR12872">
    <property type="entry name" value="ALPHA-N-ACETYLGLUCOSAMINIDASE"/>
    <property type="match status" value="1"/>
</dbReference>
<evidence type="ECO:0000259" key="5">
    <source>
        <dbReference type="Pfam" id="PF12972"/>
    </source>
</evidence>
<feature type="domain" description="Alpha-N-acetylglucosaminidase C-terminal" evidence="5">
    <location>
        <begin position="480"/>
        <end position="742"/>
    </location>
</feature>
<dbReference type="InterPro" id="IPR024240">
    <property type="entry name" value="NAGLU_N"/>
</dbReference>
<accession>A0A6J1LXP5</accession>
<dbReference type="Pfam" id="PF05089">
    <property type="entry name" value="NAGLU"/>
    <property type="match status" value="1"/>
</dbReference>
<evidence type="ECO:0000313" key="6">
    <source>
        <dbReference type="Proteomes" id="UP000504633"/>
    </source>
</evidence>
<keyword evidence="6" id="KW-1185">Reference proteome</keyword>
<feature type="domain" description="Alpha-N-acetylglucosaminidase tim-barrel" evidence="3">
    <location>
        <begin position="140"/>
        <end position="471"/>
    </location>
</feature>
<sequence>MGGRVHLYTLLAFVYILTLAKCDLGAELAARIAPETSPDVQEEAVTQLIQRVIGSRASQLFQVEVNKMLEANSYQISRLDNGKVLIAGSNGVSACKGFHYYLKHGLNKDFDWFKTYIELPEHWEMPNVIHKSKSGSSLIYYQNVCTWSYSFVWWQFDEWRRHIDWMAMMGINLVIAPNQEAIWQNVYTDLGLTQQEIDAHFAGPAFQAWQRMGNIRGWAGPLPPAHRQLQQLLQQRILKAQRELGMSVALPAFAGHVPTAMQRIFPNASFTPAERWNNFPDPYCCDLFVEPHDPLFQQVGAMFLRRVIQVYGSNHIYFSDPFNEMMPRLKEPNYIRSTAKAIYNSMEEVDSDAVWLLQGWMFLRAFFWTDNLIEAFLTAVPSGRILVLDLQSEQFPQYQRTHSYYGQPFVWCMLNNFGGTLGLFGSAQVISSKIIAARSMPNSSLVGVGITPEGIGQNYAMFALTLEQGWSVDVLQLESWFQHFALTRYAVNDTRLSQVWQLLRESVYSFHGLQRMHGKYSLNKRPSLNLNPWIWYNETTIYEAWGLMLEAREIVPLEDDRLSIYEHDLVDITRQFLQQSFDRIYVNLKSAYRKEQLGRVEYLADKLLELFEDMERILASGHNYLLGNWLEAAKQLAPSEEHRPIYEFNARNQLTAWGPNGQILDYATKQWSGLMSDYYQPRWNMFLEGVKLALQSKKPFNASEFRQRVANEIELPFSNLTKVYPTSPVGNTWNISNGIHEKWKSYLADTQFLHNCRIAVKLMRGNQSADVQSK</sequence>
<evidence type="ECO:0000259" key="4">
    <source>
        <dbReference type="Pfam" id="PF12971"/>
    </source>
</evidence>
<name>A0A6J1LXP5_DROHY</name>
<evidence type="ECO:0000313" key="7">
    <source>
        <dbReference type="RefSeq" id="XP_023172139.2"/>
    </source>
</evidence>
<dbReference type="GeneID" id="111600313"/>
<dbReference type="GO" id="GO:0016787">
    <property type="term" value="F:hydrolase activity"/>
    <property type="evidence" value="ECO:0007669"/>
    <property type="project" value="UniProtKB-KW"/>
</dbReference>
<feature type="chain" id="PRO_5026710158" evidence="2">
    <location>
        <begin position="23"/>
        <end position="774"/>
    </location>
</feature>
<dbReference type="Proteomes" id="UP000504633">
    <property type="component" value="Unplaced"/>
</dbReference>
<dbReference type="CTD" id="4669"/>
<protein>
    <submittedName>
        <fullName evidence="7">Alpha-N-acetylglucosaminidase</fullName>
    </submittedName>
</protein>
<evidence type="ECO:0000259" key="3">
    <source>
        <dbReference type="Pfam" id="PF05089"/>
    </source>
</evidence>
<dbReference type="Gene3D" id="3.20.20.80">
    <property type="entry name" value="Glycosidases"/>
    <property type="match status" value="1"/>
</dbReference>
<feature type="domain" description="Alpha-N-acetylglucosaminidase N-terminal" evidence="4">
    <location>
        <begin position="43"/>
        <end position="122"/>
    </location>
</feature>
<dbReference type="RefSeq" id="XP_023172139.2">
    <property type="nucleotide sequence ID" value="XM_023316371.2"/>
</dbReference>
<dbReference type="Gene3D" id="1.20.120.670">
    <property type="entry name" value="N-acetyl-b-d-glucoasminidase"/>
    <property type="match status" value="1"/>
</dbReference>
<reference evidence="7" key="1">
    <citation type="submission" date="2025-08" db="UniProtKB">
        <authorList>
            <consortium name="RefSeq"/>
        </authorList>
    </citation>
    <scope>IDENTIFICATION</scope>
    <source>
        <strain evidence="7">15085-1641.00</strain>
        <tissue evidence="7">Whole body</tissue>
    </source>
</reference>
<evidence type="ECO:0000256" key="2">
    <source>
        <dbReference type="SAM" id="SignalP"/>
    </source>
</evidence>
<dbReference type="Gene3D" id="3.30.379.10">
    <property type="entry name" value="Chitobiase/beta-hexosaminidase domain 2-like"/>
    <property type="match status" value="1"/>
</dbReference>
<dbReference type="Pfam" id="PF12972">
    <property type="entry name" value="NAGLU_C"/>
    <property type="match status" value="1"/>
</dbReference>
<dbReference type="OMA" id="YGQPFVW"/>
<dbReference type="InterPro" id="IPR024732">
    <property type="entry name" value="NAGLU_C"/>
</dbReference>
<dbReference type="OrthoDB" id="64736at2759"/>
<dbReference type="InterPro" id="IPR029018">
    <property type="entry name" value="Hex-like_dom2"/>
</dbReference>
<dbReference type="AlphaFoldDB" id="A0A6J1LXP5"/>
<dbReference type="InterPro" id="IPR024733">
    <property type="entry name" value="NAGLU_tim-barrel"/>
</dbReference>
<gene>
    <name evidence="7" type="primary">LOC111600313</name>
</gene>
<dbReference type="Pfam" id="PF12971">
    <property type="entry name" value="NAGLU_N"/>
    <property type="match status" value="1"/>
</dbReference>